<dbReference type="InterPro" id="IPR057326">
    <property type="entry name" value="KR_dom"/>
</dbReference>
<dbReference type="Pfam" id="PF13561">
    <property type="entry name" value="adh_short_C2"/>
    <property type="match status" value="1"/>
</dbReference>
<dbReference type="PRINTS" id="PR00080">
    <property type="entry name" value="SDRFAMILY"/>
</dbReference>
<dbReference type="InterPro" id="IPR020904">
    <property type="entry name" value="Sc_DH/Rdtase_CS"/>
</dbReference>
<dbReference type="Proteomes" id="UP000603352">
    <property type="component" value="Unassembled WGS sequence"/>
</dbReference>
<organism evidence="3 4">
    <name type="scientific">Tistrella bauzanensis</name>
    <dbReference type="NCBI Taxonomy" id="657419"/>
    <lineage>
        <taxon>Bacteria</taxon>
        <taxon>Pseudomonadati</taxon>
        <taxon>Pseudomonadota</taxon>
        <taxon>Alphaproteobacteria</taxon>
        <taxon>Geminicoccales</taxon>
        <taxon>Geminicoccaceae</taxon>
        <taxon>Tistrella</taxon>
    </lineage>
</organism>
<dbReference type="PANTHER" id="PTHR42879">
    <property type="entry name" value="3-OXOACYL-(ACYL-CARRIER-PROTEIN) REDUCTASE"/>
    <property type="match status" value="1"/>
</dbReference>
<evidence type="ECO:0000256" key="1">
    <source>
        <dbReference type="ARBA" id="ARBA00006484"/>
    </source>
</evidence>
<dbReference type="InterPro" id="IPR050259">
    <property type="entry name" value="SDR"/>
</dbReference>
<dbReference type="Gene3D" id="3.40.50.720">
    <property type="entry name" value="NAD(P)-binding Rossmann-like Domain"/>
    <property type="match status" value="1"/>
</dbReference>
<dbReference type="SMART" id="SM00822">
    <property type="entry name" value="PKS_KR"/>
    <property type="match status" value="1"/>
</dbReference>
<dbReference type="InterPro" id="IPR002347">
    <property type="entry name" value="SDR_fam"/>
</dbReference>
<dbReference type="EMBL" id="BMDZ01000055">
    <property type="protein sequence ID" value="GGB53791.1"/>
    <property type="molecule type" value="Genomic_DNA"/>
</dbReference>
<dbReference type="NCBIfam" id="NF009466">
    <property type="entry name" value="PRK12826.1-2"/>
    <property type="match status" value="1"/>
</dbReference>
<proteinExistence type="inferred from homology"/>
<protein>
    <submittedName>
        <fullName evidence="3">3-oxoacyl-ACP reductase</fullName>
    </submittedName>
</protein>
<comment type="similarity">
    <text evidence="1">Belongs to the short-chain dehydrogenases/reductases (SDR) family.</text>
</comment>
<keyword evidence="4" id="KW-1185">Reference proteome</keyword>
<evidence type="ECO:0000259" key="2">
    <source>
        <dbReference type="SMART" id="SM00822"/>
    </source>
</evidence>
<dbReference type="SUPFAM" id="SSF51735">
    <property type="entry name" value="NAD(P)-binding Rossmann-fold domains"/>
    <property type="match status" value="1"/>
</dbReference>
<evidence type="ECO:0000313" key="3">
    <source>
        <dbReference type="EMBL" id="GGB53791.1"/>
    </source>
</evidence>
<dbReference type="NCBIfam" id="NF005559">
    <property type="entry name" value="PRK07231.1"/>
    <property type="match status" value="1"/>
</dbReference>
<gene>
    <name evidence="3" type="primary">fabG2</name>
    <name evidence="3" type="ORF">GCM10011505_38480</name>
</gene>
<accession>A0ABQ1IXW1</accession>
<name>A0ABQ1IXW1_9PROT</name>
<dbReference type="PANTHER" id="PTHR42879:SF2">
    <property type="entry name" value="3-OXOACYL-[ACYL-CARRIER-PROTEIN] REDUCTASE FABG"/>
    <property type="match status" value="1"/>
</dbReference>
<dbReference type="PROSITE" id="PS00061">
    <property type="entry name" value="ADH_SHORT"/>
    <property type="match status" value="1"/>
</dbReference>
<evidence type="ECO:0000313" key="4">
    <source>
        <dbReference type="Proteomes" id="UP000603352"/>
    </source>
</evidence>
<comment type="caution">
    <text evidence="3">The sequence shown here is derived from an EMBL/GenBank/DDBJ whole genome shotgun (WGS) entry which is preliminary data.</text>
</comment>
<feature type="domain" description="Ketoreductase" evidence="2">
    <location>
        <begin position="12"/>
        <end position="191"/>
    </location>
</feature>
<reference evidence="4" key="1">
    <citation type="journal article" date="2019" name="Int. J. Syst. Evol. Microbiol.">
        <title>The Global Catalogue of Microorganisms (GCM) 10K type strain sequencing project: providing services to taxonomists for standard genome sequencing and annotation.</title>
        <authorList>
            <consortium name="The Broad Institute Genomics Platform"/>
            <consortium name="The Broad Institute Genome Sequencing Center for Infectious Disease"/>
            <person name="Wu L."/>
            <person name="Ma J."/>
        </authorList>
    </citation>
    <scope>NUCLEOTIDE SEQUENCE [LARGE SCALE GENOMIC DNA]</scope>
    <source>
        <strain evidence="4">CGMCC 1.10188</strain>
    </source>
</reference>
<sequence>MMAGGDGIMEYGVALVTGAGSGIGQGVAIRLARLGARVVVTDISEAGIDETLRLIAVDGGKAMGQRLDVADAASVEAAFAAAEAWDKPVDVLVNNAGIASLHAFLDFPAEDWTRVMTVNVTGTLLCAQRAGRAMVRQGYGRIVNIASVSGIRAGVGRTAYGTSKAAMIGLTRQMALELGPYGVTANAVAPGPIVTPLTQANYTEATVAAFLPMIPARRMGQSSDIAAAVAYLAGPEAGYVNGDVLVVDGGYVAAGVTQTGNLDMSASGG</sequence>
<dbReference type="InterPro" id="IPR036291">
    <property type="entry name" value="NAD(P)-bd_dom_sf"/>
</dbReference>
<dbReference type="PRINTS" id="PR00081">
    <property type="entry name" value="GDHRDH"/>
</dbReference>